<evidence type="ECO:0000256" key="1">
    <source>
        <dbReference type="SAM" id="MobiDB-lite"/>
    </source>
</evidence>
<dbReference type="Proteomes" id="UP001301350">
    <property type="component" value="Unassembled WGS sequence"/>
</dbReference>
<evidence type="ECO:0000313" key="3">
    <source>
        <dbReference type="Proteomes" id="UP001301350"/>
    </source>
</evidence>
<evidence type="ECO:0008006" key="4">
    <source>
        <dbReference type="Google" id="ProtNLM"/>
    </source>
</evidence>
<feature type="compositionally biased region" description="Basic and acidic residues" evidence="1">
    <location>
        <begin position="549"/>
        <end position="559"/>
    </location>
</feature>
<accession>A0AAV9IQP0</accession>
<dbReference type="AlphaFoldDB" id="A0AAV9IQP0"/>
<comment type="caution">
    <text evidence="2">The sequence shown here is derived from an EMBL/GenBank/DDBJ whole genome shotgun (WGS) entry which is preliminary data.</text>
</comment>
<dbReference type="InterPro" id="IPR012340">
    <property type="entry name" value="NA-bd_OB-fold"/>
</dbReference>
<feature type="region of interest" description="Disordered" evidence="1">
    <location>
        <begin position="208"/>
        <end position="233"/>
    </location>
</feature>
<feature type="region of interest" description="Disordered" evidence="1">
    <location>
        <begin position="585"/>
        <end position="615"/>
    </location>
</feature>
<reference evidence="2 3" key="1">
    <citation type="submission" date="2022-07" db="EMBL/GenBank/DDBJ databases">
        <title>Genome-wide signatures of adaptation to extreme environments.</title>
        <authorList>
            <person name="Cho C.H."/>
            <person name="Yoon H.S."/>
        </authorList>
    </citation>
    <scope>NUCLEOTIDE SEQUENCE [LARGE SCALE GENOMIC DNA]</scope>
    <source>
        <strain evidence="2 3">DBV 063 E5</strain>
    </source>
</reference>
<name>A0AAV9IQP0_CYACA</name>
<organism evidence="2 3">
    <name type="scientific">Cyanidium caldarium</name>
    <name type="common">Red alga</name>
    <dbReference type="NCBI Taxonomy" id="2771"/>
    <lineage>
        <taxon>Eukaryota</taxon>
        <taxon>Rhodophyta</taxon>
        <taxon>Bangiophyceae</taxon>
        <taxon>Cyanidiales</taxon>
        <taxon>Cyanidiaceae</taxon>
        <taxon>Cyanidium</taxon>
    </lineage>
</organism>
<protein>
    <recommendedName>
        <fullName evidence="4">Telomeric single stranded DNA binding POT1/Cdc13 domain-containing protein</fullName>
    </recommendedName>
</protein>
<evidence type="ECO:0000313" key="2">
    <source>
        <dbReference type="EMBL" id="KAK4534386.1"/>
    </source>
</evidence>
<dbReference type="SUPFAM" id="SSF50249">
    <property type="entry name" value="Nucleic acid-binding proteins"/>
    <property type="match status" value="1"/>
</dbReference>
<dbReference type="Gene3D" id="2.40.50.140">
    <property type="entry name" value="Nucleic acid-binding proteins"/>
    <property type="match status" value="1"/>
</dbReference>
<proteinExistence type="predicted"/>
<gene>
    <name evidence="2" type="ORF">CDCA_CDCA01G0411</name>
</gene>
<feature type="region of interest" description="Disordered" evidence="1">
    <location>
        <begin position="549"/>
        <end position="570"/>
    </location>
</feature>
<keyword evidence="3" id="KW-1185">Reference proteome</keyword>
<dbReference type="EMBL" id="JANCYW010000001">
    <property type="protein sequence ID" value="KAK4534386.1"/>
    <property type="molecule type" value="Genomic_DNA"/>
</dbReference>
<sequence length="819" mass="90484">MNTDAARLTHIRSVKPSTCGPAHHYCVRGRVRLRFGDDLGRQVVGCLLEQAPTAASRTGSRRAGHEWEAAATTTGDQILVVFLGRWREECGPLRQHDWVEVSGAAVCEYEALEPLLSRHGMADDEYAHGYCLVLNDPALADRSRRCTRRDPDGSPRLPETPDASVRVLEDAFCANVERKMDVWKQRSLSILPPVTVSTLGSGDWHQAEEDAAARPDSATSQPASPSGRPRRRSRLHHYKSLAELHADPSPSLELFDVYGVVVDARSPRLLRPGLYLTEVQIIDPSVVSADAAIPKVILASFSKDVSTSVPYTSVGDVIRVHRVAKEWYTPAGAAAAEPVLQLKVTAYSSLCLWYALGEAEDASADADLSPGAAPPQMSVYPPHTKHVELEPAALAVAAEMLVWARQFLSQRGFLGNDAYAVKLRELQQAVQAFGHGTARKRYDAVARICERRVDADKVELRVLDDSVRRPLVVRAPTADWIQLCHHAMPVEPGRWARLRDVRIGLMPDGQVQAYLGNGSSVLLFPDWMPEVDRCVLSLRGVGECPLRPGREDGDGDTLRPMEGCMSPDRRGVPQTCDHLMRADKENAHQQVSMPDSGLDEEEEELGQGRPTSRRRLLRQQEWTSSWFGPPALYSCGRHLNEHGRCTFCADGQTELEPLTVREMVAQLCDALDATERGTRSDAHPMRFRLRAGVARAGMRETARGTSIWLEVRDAISVASVPAAPEAHLGNRKLTIRAVVWAHGEDALAILIRTARFTLSGNLGADAAWRYVQRVLLWPRTWIDVHVLAYLPSGVSDDRNRGHEVECARVSAPFLLQLAE</sequence>